<name>A0AAE0ZDN9_9GAST</name>
<evidence type="ECO:0000313" key="2">
    <source>
        <dbReference type="EMBL" id="KAK3766826.1"/>
    </source>
</evidence>
<dbReference type="AlphaFoldDB" id="A0AAE0ZDN9"/>
<sequence>MGRQFCKEEYRILWSRSRGGRGVRGGIFRSPEPPLDLLNGSLITPITVTNRGHVGPGMSANKDSDLPMGSSRDLGDFETSGVKEKSLKTPNSSQGRRLMGKMEGLRRMKRETNCCHYLLDFWENHQQRQHRNHQQNEGTITEGLGIPTIGASAVSPSGSRDLPWIYQTASQPVTTDLDSDKVRFGKSTTSIAIGRYSLPGQTSRLQFGRADNGFTCPEPHASQSHLEEVGAESTAQSPRVDNELDKRLGPRGVNCPQLVLLGTPAGCQAPLNRRSNCVESWGIYSAPPVMGTDWRGVIKSAQSGRHLHTCF</sequence>
<dbReference type="Proteomes" id="UP001283361">
    <property type="component" value="Unassembled WGS sequence"/>
</dbReference>
<accession>A0AAE0ZDN9</accession>
<protein>
    <submittedName>
        <fullName evidence="2">Uncharacterized protein</fullName>
    </submittedName>
</protein>
<proteinExistence type="predicted"/>
<gene>
    <name evidence="2" type="ORF">RRG08_051971</name>
</gene>
<comment type="caution">
    <text evidence="2">The sequence shown here is derived from an EMBL/GenBank/DDBJ whole genome shotgun (WGS) entry which is preliminary data.</text>
</comment>
<feature type="region of interest" description="Disordered" evidence="1">
    <location>
        <begin position="49"/>
        <end position="96"/>
    </location>
</feature>
<reference evidence="2" key="1">
    <citation type="journal article" date="2023" name="G3 (Bethesda)">
        <title>A reference genome for the long-term kleptoplast-retaining sea slug Elysia crispata morphotype clarki.</title>
        <authorList>
            <person name="Eastman K.E."/>
            <person name="Pendleton A.L."/>
            <person name="Shaikh M.A."/>
            <person name="Suttiyut T."/>
            <person name="Ogas R."/>
            <person name="Tomko P."/>
            <person name="Gavelis G."/>
            <person name="Widhalm J.R."/>
            <person name="Wisecaver J.H."/>
        </authorList>
    </citation>
    <scope>NUCLEOTIDE SEQUENCE</scope>
    <source>
        <strain evidence="2">ECLA1</strain>
    </source>
</reference>
<evidence type="ECO:0000313" key="3">
    <source>
        <dbReference type="Proteomes" id="UP001283361"/>
    </source>
</evidence>
<feature type="region of interest" description="Disordered" evidence="1">
    <location>
        <begin position="218"/>
        <end position="248"/>
    </location>
</feature>
<keyword evidence="3" id="KW-1185">Reference proteome</keyword>
<organism evidence="2 3">
    <name type="scientific">Elysia crispata</name>
    <name type="common">lettuce slug</name>
    <dbReference type="NCBI Taxonomy" id="231223"/>
    <lineage>
        <taxon>Eukaryota</taxon>
        <taxon>Metazoa</taxon>
        <taxon>Spiralia</taxon>
        <taxon>Lophotrochozoa</taxon>
        <taxon>Mollusca</taxon>
        <taxon>Gastropoda</taxon>
        <taxon>Heterobranchia</taxon>
        <taxon>Euthyneura</taxon>
        <taxon>Panpulmonata</taxon>
        <taxon>Sacoglossa</taxon>
        <taxon>Placobranchoidea</taxon>
        <taxon>Plakobranchidae</taxon>
        <taxon>Elysia</taxon>
    </lineage>
</organism>
<dbReference type="EMBL" id="JAWDGP010004193">
    <property type="protein sequence ID" value="KAK3766826.1"/>
    <property type="molecule type" value="Genomic_DNA"/>
</dbReference>
<evidence type="ECO:0000256" key="1">
    <source>
        <dbReference type="SAM" id="MobiDB-lite"/>
    </source>
</evidence>